<evidence type="ECO:0000256" key="13">
    <source>
        <dbReference type="SAM" id="Phobius"/>
    </source>
</evidence>
<evidence type="ECO:0000256" key="6">
    <source>
        <dbReference type="ARBA" id="ARBA00022737"/>
    </source>
</evidence>
<feature type="transmembrane region" description="Helical" evidence="13">
    <location>
        <begin position="281"/>
        <end position="303"/>
    </location>
</feature>
<dbReference type="GO" id="GO:0005743">
    <property type="term" value="C:mitochondrial inner membrane"/>
    <property type="evidence" value="ECO:0007669"/>
    <property type="project" value="TreeGrafter"/>
</dbReference>
<feature type="domain" description="ABC transporter" evidence="15">
    <location>
        <begin position="989"/>
        <end position="1244"/>
    </location>
</feature>
<keyword evidence="7" id="KW-0547">Nucleotide-binding</keyword>
<evidence type="ECO:0000256" key="12">
    <source>
        <dbReference type="ARBA" id="ARBA00023180"/>
    </source>
</evidence>
<feature type="domain" description="ABC transmembrane type-1" evidence="16">
    <location>
        <begin position="13"/>
        <end position="314"/>
    </location>
</feature>
<dbReference type="Gene3D" id="3.40.50.300">
    <property type="entry name" value="P-loop containing nucleotide triphosphate hydrolases"/>
    <property type="match status" value="2"/>
</dbReference>
<dbReference type="PANTHER" id="PTHR43394:SF27">
    <property type="entry name" value="ATP-DEPENDENT TRANSLOCASE ABCB1-LIKE"/>
    <property type="match status" value="1"/>
</dbReference>
<evidence type="ECO:0000256" key="9">
    <source>
        <dbReference type="ARBA" id="ARBA00022967"/>
    </source>
</evidence>
<dbReference type="EMBL" id="KB296865">
    <property type="protein sequence ID" value="ELU11220.1"/>
    <property type="molecule type" value="Genomic_DNA"/>
</dbReference>
<dbReference type="Gene3D" id="1.20.1560.10">
    <property type="entry name" value="ABC transporter type 1, transmembrane domain"/>
    <property type="match status" value="1"/>
</dbReference>
<evidence type="ECO:0000313" key="17">
    <source>
        <dbReference type="EMBL" id="ELU11220.1"/>
    </source>
</evidence>
<keyword evidence="11 13" id="KW-0472">Membrane</keyword>
<feature type="transmembrane region" description="Helical" evidence="13">
    <location>
        <begin position="705"/>
        <end position="725"/>
    </location>
</feature>
<evidence type="ECO:0000256" key="10">
    <source>
        <dbReference type="ARBA" id="ARBA00022989"/>
    </source>
</evidence>
<feature type="transmembrane region" description="Helical" evidence="13">
    <location>
        <begin position="786"/>
        <end position="806"/>
    </location>
</feature>
<feature type="transmembrane region" description="Helical" evidence="13">
    <location>
        <begin position="663"/>
        <end position="685"/>
    </location>
</feature>
<feature type="signal peptide" evidence="14">
    <location>
        <begin position="1"/>
        <end position="19"/>
    </location>
</feature>
<dbReference type="CDD" id="cd18578">
    <property type="entry name" value="ABC_6TM_Pgp_ABCB1_D2_like"/>
    <property type="match status" value="1"/>
</dbReference>
<feature type="domain" description="ABC transmembrane type-1" evidence="16">
    <location>
        <begin position="667"/>
        <end position="952"/>
    </location>
</feature>
<feature type="non-terminal residue" evidence="17">
    <location>
        <position position="1"/>
    </location>
</feature>
<dbReference type="InterPro" id="IPR003593">
    <property type="entry name" value="AAA+_ATPase"/>
</dbReference>
<keyword evidence="14" id="KW-0732">Signal</keyword>
<dbReference type="GO" id="GO:0090374">
    <property type="term" value="P:oligopeptide export from mitochondrion"/>
    <property type="evidence" value="ECO:0007669"/>
    <property type="project" value="TreeGrafter"/>
</dbReference>
<reference evidence="18" key="3">
    <citation type="submission" date="2015-06" db="UniProtKB">
        <authorList>
            <consortium name="EnsemblMetazoa"/>
        </authorList>
    </citation>
    <scope>IDENTIFICATION</scope>
</reference>
<evidence type="ECO:0000256" key="11">
    <source>
        <dbReference type="ARBA" id="ARBA00023136"/>
    </source>
</evidence>
<dbReference type="SUPFAM" id="SSF90123">
    <property type="entry name" value="ABC transporter transmembrane region"/>
    <property type="match status" value="2"/>
</dbReference>
<feature type="transmembrane region" description="Helical" evidence="13">
    <location>
        <begin position="249"/>
        <end position="269"/>
    </location>
</feature>
<organism evidence="17">
    <name type="scientific">Capitella teleta</name>
    <name type="common">Polychaete worm</name>
    <dbReference type="NCBI Taxonomy" id="283909"/>
    <lineage>
        <taxon>Eukaryota</taxon>
        <taxon>Metazoa</taxon>
        <taxon>Spiralia</taxon>
        <taxon>Lophotrochozoa</taxon>
        <taxon>Annelida</taxon>
        <taxon>Polychaeta</taxon>
        <taxon>Sedentaria</taxon>
        <taxon>Scolecida</taxon>
        <taxon>Capitellidae</taxon>
        <taxon>Capitella</taxon>
    </lineage>
</organism>
<dbReference type="CDD" id="cd03249">
    <property type="entry name" value="ABC_MTABC3_MDL1_MDL2"/>
    <property type="match status" value="2"/>
</dbReference>
<dbReference type="PANTHER" id="PTHR43394">
    <property type="entry name" value="ATP-DEPENDENT PERMEASE MDL1, MITOCHONDRIAL"/>
    <property type="match status" value="1"/>
</dbReference>
<dbReference type="FunFam" id="1.20.1560.10:FF:000018">
    <property type="entry name" value="ATP-binding cassette subfamily B member 11"/>
    <property type="match status" value="1"/>
</dbReference>
<evidence type="ECO:0000256" key="2">
    <source>
        <dbReference type="ARBA" id="ARBA00007577"/>
    </source>
</evidence>
<accession>R7V654</accession>
<dbReference type="GO" id="GO:0005524">
    <property type="term" value="F:ATP binding"/>
    <property type="evidence" value="ECO:0007669"/>
    <property type="project" value="UniProtKB-KW"/>
</dbReference>
<evidence type="ECO:0000259" key="15">
    <source>
        <dbReference type="PROSITE" id="PS50893"/>
    </source>
</evidence>
<evidence type="ECO:0000256" key="5">
    <source>
        <dbReference type="ARBA" id="ARBA00022692"/>
    </source>
</evidence>
<dbReference type="InterPro" id="IPR039421">
    <property type="entry name" value="Type_1_exporter"/>
</dbReference>
<keyword evidence="5 13" id="KW-0812">Transmembrane</keyword>
<comment type="similarity">
    <text evidence="2">Belongs to the ABC transporter superfamily. ABCB family. Multidrug resistance exporter (TC 3.A.1.201) subfamily.</text>
</comment>
<dbReference type="SMART" id="SM00382">
    <property type="entry name" value="AAA"/>
    <property type="match status" value="2"/>
</dbReference>
<evidence type="ECO:0000256" key="8">
    <source>
        <dbReference type="ARBA" id="ARBA00022840"/>
    </source>
</evidence>
<dbReference type="Proteomes" id="UP000014760">
    <property type="component" value="Unassembled WGS sequence"/>
</dbReference>
<evidence type="ECO:0000256" key="7">
    <source>
        <dbReference type="ARBA" id="ARBA00022741"/>
    </source>
</evidence>
<dbReference type="PROSITE" id="PS50893">
    <property type="entry name" value="ABC_TRANSPORTER_2"/>
    <property type="match status" value="2"/>
</dbReference>
<keyword evidence="9" id="KW-1278">Translocase</keyword>
<dbReference type="FunFam" id="3.40.50.300:FF:000479">
    <property type="entry name" value="Multidrug resistance protein 1A"/>
    <property type="match status" value="1"/>
</dbReference>
<evidence type="ECO:0000256" key="4">
    <source>
        <dbReference type="ARBA" id="ARBA00022448"/>
    </source>
</evidence>
<dbReference type="FunFam" id="1.20.1560.10:FF:000009">
    <property type="entry name" value="ABC transporter B family member 1"/>
    <property type="match status" value="1"/>
</dbReference>
<evidence type="ECO:0000256" key="14">
    <source>
        <dbReference type="SAM" id="SignalP"/>
    </source>
</evidence>
<dbReference type="GO" id="GO:0008559">
    <property type="term" value="F:ABC-type xenobiotic transporter activity"/>
    <property type="evidence" value="ECO:0007669"/>
    <property type="project" value="UniProtKB-EC"/>
</dbReference>
<dbReference type="InterPro" id="IPR011527">
    <property type="entry name" value="ABC1_TM_dom"/>
</dbReference>
<dbReference type="AlphaFoldDB" id="R7V654"/>
<reference evidence="19" key="1">
    <citation type="submission" date="2012-12" db="EMBL/GenBank/DDBJ databases">
        <authorList>
            <person name="Hellsten U."/>
            <person name="Grimwood J."/>
            <person name="Chapman J.A."/>
            <person name="Shapiro H."/>
            <person name="Aerts A."/>
            <person name="Otillar R.P."/>
            <person name="Terry A.Y."/>
            <person name="Boore J.L."/>
            <person name="Simakov O."/>
            <person name="Marletaz F."/>
            <person name="Cho S.-J."/>
            <person name="Edsinger-Gonzales E."/>
            <person name="Havlak P."/>
            <person name="Kuo D.-H."/>
            <person name="Larsson T."/>
            <person name="Lv J."/>
            <person name="Arendt D."/>
            <person name="Savage R."/>
            <person name="Osoegawa K."/>
            <person name="de Jong P."/>
            <person name="Lindberg D.R."/>
            <person name="Seaver E.C."/>
            <person name="Weisblat D.A."/>
            <person name="Putnam N.H."/>
            <person name="Grigoriev I.V."/>
            <person name="Rokhsar D.S."/>
        </authorList>
    </citation>
    <scope>NUCLEOTIDE SEQUENCE</scope>
    <source>
        <strain evidence="19">I ESC-2004</strain>
    </source>
</reference>
<evidence type="ECO:0000256" key="1">
    <source>
        <dbReference type="ARBA" id="ARBA00004141"/>
    </source>
</evidence>
<dbReference type="Pfam" id="PF00664">
    <property type="entry name" value="ABC_membrane"/>
    <property type="match status" value="2"/>
</dbReference>
<dbReference type="OMA" id="QDYWLRW"/>
<keyword evidence="6" id="KW-0677">Repeat</keyword>
<dbReference type="GO" id="GO:0015421">
    <property type="term" value="F:ABC-type oligopeptide transporter activity"/>
    <property type="evidence" value="ECO:0007669"/>
    <property type="project" value="TreeGrafter"/>
</dbReference>
<dbReference type="Pfam" id="PF00005">
    <property type="entry name" value="ABC_tran"/>
    <property type="match status" value="2"/>
</dbReference>
<sequence>FRFADKFDILLMVLGTVCATGHGICEPILYVIMGKLIDSFVYPNRNISQRNMDEIQLEMENEVLADMSSYAIYFTGIGIAVNVFAYGQVTCWLLTSCRQSQKLRVTLFNAVLRQEVGWFDTHEIGELNNRLNNDVNKVKEGIGDTIGNFWQWMTTFITGMILSFVYGWKLVSVAFAISPMLVIASGIMHNIVTKSVKKDLVACAKASAVASETLGAIKTVFAYAGQEKAYKRYFSLVKEARSSGIQKDLRVGICIGVNFFCVNTAYAISFLYGSQLIREDALYSLGIVCLICFTAQGASLALARAFEHIESWSTAQGAADHLWSIVHRQPLIDSTSKDGLKLEQIRGEIEFQDVYFKYPARSDVMVLKGFNMKARVGKTVALVGSSGCGKSTTVQMIQRFYDPEKGRILIDGIDIRKLNTEWLRSNIGVVSQEPVLFGTTIKENIRYGREGVTDDEIINATKQANAYDFIIKLPKGLETIVGERGAQLSGGQKQRIAIARALVRDPKILLLDEATSALDTEIESSVQAALDLARVSRTTIVIAHRLTTIRDADLIYGLKEGLVHESGSHDELIEKQGIYYQLAMNQVRMINFHQFEFMIWMSRWFSKKLVSRNEVPFLKKSLQMKKKKRYAHLACWTVHVNVMVQELPPVSVTRLLQLNSSEWFYVVMGCLGAILCGAIAPGFTVTLSEILKVYSLCIEDQEDVINIYIIAFFVIGFSSGLAMFVQHFFSALSGNGLTMKVRQLAFRAILRQEVAFFDHPQNNVGALSTRLSSDATAIQEATGTPFGIAFHSLSSLGAGLIIGFIYSWKLTLVTVGFIPVLVGGGILQMMVIQGTSRRQHTSEEAGRVTVEAIENIRTVASLTGERDFADEYERLTNKVNLDGMKAAHIIGLAFSLTMGSFYFVHAASFSFGAYLIQHNELTFPDMLKVIGPIVFGGTSLGHASHFTRGFGKGMKAAARLFALLDREPIIDSFSTKGKTPASDDCKGSVNFKDVVFSYPTRSTVPILRGFDLDVLEGKTVALVGSSGCGKSTSIQLMERFYDPAGGAVVNHPAQSSYLLIFYICQMIDGIDTRDLNISWLRSQIGIVSQEPLLFDSSIRENIAYGDSSRQVPMPEIIEAARNANIHTFIESLPEGYETNVGSKGTQLSGGQKQRVAIARALIRNPKILLLDEATSALDTESEKVVQEALDRAQEGRTSIVIAHRLSTIQNADLIVVIHNGRVAEQGSHAELIALRGIYHKLSNTQMK</sequence>
<feature type="transmembrane region" description="Helical" evidence="13">
    <location>
        <begin position="812"/>
        <end position="832"/>
    </location>
</feature>
<dbReference type="FunCoup" id="R7V654">
    <property type="interactions" value="85"/>
</dbReference>
<dbReference type="EnsemblMetazoa" id="CapteT137412">
    <property type="protein sequence ID" value="CapteP137412"/>
    <property type="gene ID" value="CapteG137412"/>
</dbReference>
<dbReference type="EC" id="7.6.2.2" evidence="3"/>
<proteinExistence type="inferred from homology"/>
<keyword evidence="4" id="KW-0813">Transport</keyword>
<protein>
    <recommendedName>
        <fullName evidence="3">ABC-type xenobiotic transporter</fullName>
        <ecNumber evidence="3">7.6.2.2</ecNumber>
    </recommendedName>
</protein>
<dbReference type="CDD" id="cd18577">
    <property type="entry name" value="ABC_6TM_Pgp_ABCB1_D1_like"/>
    <property type="match status" value="1"/>
</dbReference>
<feature type="transmembrane region" description="Helical" evidence="13">
    <location>
        <begin position="889"/>
        <end position="916"/>
    </location>
</feature>
<comment type="subcellular location">
    <subcellularLocation>
        <location evidence="1">Membrane</location>
        <topology evidence="1">Multi-pass membrane protein</topology>
    </subcellularLocation>
</comment>
<dbReference type="EMBL" id="AMQN01005798">
    <property type="status" value="NOT_ANNOTATED_CDS"/>
    <property type="molecule type" value="Genomic_DNA"/>
</dbReference>
<evidence type="ECO:0000256" key="3">
    <source>
        <dbReference type="ARBA" id="ARBA00012191"/>
    </source>
</evidence>
<feature type="domain" description="ABC transporter" evidence="15">
    <location>
        <begin position="349"/>
        <end position="585"/>
    </location>
</feature>
<dbReference type="InterPro" id="IPR003439">
    <property type="entry name" value="ABC_transporter-like_ATP-bd"/>
</dbReference>
<feature type="transmembrane region" description="Helical" evidence="13">
    <location>
        <begin position="70"/>
        <end position="94"/>
    </location>
</feature>
<keyword evidence="8" id="KW-0067">ATP-binding</keyword>
<feature type="transmembrane region" description="Helical" evidence="13">
    <location>
        <begin position="174"/>
        <end position="192"/>
    </location>
</feature>
<keyword evidence="10 13" id="KW-1133">Transmembrane helix</keyword>
<feature type="transmembrane region" description="Helical" evidence="13">
    <location>
        <begin position="149"/>
        <end position="168"/>
    </location>
</feature>
<evidence type="ECO:0000313" key="18">
    <source>
        <dbReference type="EnsemblMetazoa" id="CapteP137412"/>
    </source>
</evidence>
<evidence type="ECO:0000313" key="19">
    <source>
        <dbReference type="Proteomes" id="UP000014760"/>
    </source>
</evidence>
<dbReference type="SUPFAM" id="SSF52540">
    <property type="entry name" value="P-loop containing nucleoside triphosphate hydrolases"/>
    <property type="match status" value="2"/>
</dbReference>
<dbReference type="HOGENOM" id="CLU_000604_17_2_1"/>
<feature type="transmembrane region" description="Helical" evidence="13">
    <location>
        <begin position="9"/>
        <end position="33"/>
    </location>
</feature>
<dbReference type="InterPro" id="IPR036640">
    <property type="entry name" value="ABC1_TM_sf"/>
</dbReference>
<gene>
    <name evidence="17" type="ORF">CAPTEDRAFT_137412</name>
</gene>
<dbReference type="InterPro" id="IPR017871">
    <property type="entry name" value="ABC_transporter-like_CS"/>
</dbReference>
<dbReference type="PROSITE" id="PS00211">
    <property type="entry name" value="ABC_TRANSPORTER_1"/>
    <property type="match status" value="2"/>
</dbReference>
<feature type="chain" id="PRO_5008788763" description="ABC-type xenobiotic transporter" evidence="14">
    <location>
        <begin position="20"/>
        <end position="1247"/>
    </location>
</feature>
<reference evidence="17 19" key="2">
    <citation type="journal article" date="2013" name="Nature">
        <title>Insights into bilaterian evolution from three spiralian genomes.</title>
        <authorList>
            <person name="Simakov O."/>
            <person name="Marletaz F."/>
            <person name="Cho S.J."/>
            <person name="Edsinger-Gonzales E."/>
            <person name="Havlak P."/>
            <person name="Hellsten U."/>
            <person name="Kuo D.H."/>
            <person name="Larsson T."/>
            <person name="Lv J."/>
            <person name="Arendt D."/>
            <person name="Savage R."/>
            <person name="Osoegawa K."/>
            <person name="de Jong P."/>
            <person name="Grimwood J."/>
            <person name="Chapman J.A."/>
            <person name="Shapiro H."/>
            <person name="Aerts A."/>
            <person name="Otillar R.P."/>
            <person name="Terry A.Y."/>
            <person name="Boore J.L."/>
            <person name="Grigoriev I.V."/>
            <person name="Lindberg D.R."/>
            <person name="Seaver E.C."/>
            <person name="Weisblat D.A."/>
            <person name="Putnam N.H."/>
            <person name="Rokhsar D.S."/>
        </authorList>
    </citation>
    <scope>NUCLEOTIDE SEQUENCE</scope>
    <source>
        <strain evidence="17 19">I ESC-2004</strain>
    </source>
</reference>
<dbReference type="PROSITE" id="PS50929">
    <property type="entry name" value="ABC_TM1F"/>
    <property type="match status" value="2"/>
</dbReference>
<dbReference type="GO" id="GO:0016887">
    <property type="term" value="F:ATP hydrolysis activity"/>
    <property type="evidence" value="ECO:0007669"/>
    <property type="project" value="InterPro"/>
</dbReference>
<evidence type="ECO:0000259" key="16">
    <source>
        <dbReference type="PROSITE" id="PS50929"/>
    </source>
</evidence>
<keyword evidence="12" id="KW-0325">Glycoprotein</keyword>
<dbReference type="OrthoDB" id="6500128at2759"/>
<name>R7V654_CAPTE</name>
<dbReference type="STRING" id="283909.R7V654"/>
<dbReference type="FunFam" id="3.40.50.300:FF:000302">
    <property type="entry name" value="ATP-binding cassette subfamily B member 5"/>
    <property type="match status" value="1"/>
</dbReference>
<keyword evidence="19" id="KW-1185">Reference proteome</keyword>
<dbReference type="InterPro" id="IPR027417">
    <property type="entry name" value="P-loop_NTPase"/>
</dbReference>